<dbReference type="PANTHER" id="PTHR42743:SF11">
    <property type="entry name" value="AMINODEOXYCHORISMATE LYASE"/>
    <property type="match status" value="1"/>
</dbReference>
<dbReference type="GO" id="GO:0008652">
    <property type="term" value="P:amino acid biosynthetic process"/>
    <property type="evidence" value="ECO:0007669"/>
    <property type="project" value="UniProtKB-ARBA"/>
</dbReference>
<dbReference type="InterPro" id="IPR043132">
    <property type="entry name" value="BCAT-like_C"/>
</dbReference>
<dbReference type="OrthoDB" id="9805628at2"/>
<dbReference type="GO" id="GO:0005829">
    <property type="term" value="C:cytosol"/>
    <property type="evidence" value="ECO:0007669"/>
    <property type="project" value="TreeGrafter"/>
</dbReference>
<dbReference type="InterPro" id="IPR036038">
    <property type="entry name" value="Aminotransferase-like"/>
</dbReference>
<keyword evidence="7" id="KW-1185">Reference proteome</keyword>
<dbReference type="Gene3D" id="3.20.10.10">
    <property type="entry name" value="D-amino Acid Aminotransferase, subunit A, domain 2"/>
    <property type="match status" value="1"/>
</dbReference>
<sequence>MKDKVVYEVLRVIDGKPLFLEDHLERMKNSFDLINEEFLLKNDEIKEKIKNLINKENKLCGNIKITYSITEKKLDIFFIKHSYPTDEMYDNGVKVILYFGERENPNAKIVNDNFRSGVNKEIENNNAYEAILIDRNGFITEGSRSNIFMIKNNVILTSPTKAVLPGVTRKKVLELANQLNLKVEEQEYNYKKINELDGMFISGTSPKILPIYLVNDVKLDEKNSIILKLMKAYDDSINKYLND</sequence>
<evidence type="ECO:0000256" key="4">
    <source>
        <dbReference type="RuleBase" id="RU004106"/>
    </source>
</evidence>
<accession>A0A2A7MLZ9</accession>
<evidence type="ECO:0000313" key="6">
    <source>
        <dbReference type="EMBL" id="PEG32822.1"/>
    </source>
</evidence>
<dbReference type="RefSeq" id="WP_058296954.1">
    <property type="nucleotide sequence ID" value="NZ_CAKJVF010000011.1"/>
</dbReference>
<dbReference type="Pfam" id="PF01063">
    <property type="entry name" value="Aminotran_4"/>
    <property type="match status" value="1"/>
</dbReference>
<gene>
    <name evidence="6" type="ORF">CQ394_11285</name>
</gene>
<dbReference type="GO" id="GO:0008483">
    <property type="term" value="F:transaminase activity"/>
    <property type="evidence" value="ECO:0007669"/>
    <property type="project" value="UniProtKB-KW"/>
</dbReference>
<dbReference type="STRING" id="137838.GCA_001458595_03746"/>
<dbReference type="CDD" id="cd00449">
    <property type="entry name" value="PLPDE_IV"/>
    <property type="match status" value="1"/>
</dbReference>
<evidence type="ECO:0000256" key="1">
    <source>
        <dbReference type="ARBA" id="ARBA00001933"/>
    </source>
</evidence>
<evidence type="ECO:0000256" key="2">
    <source>
        <dbReference type="ARBA" id="ARBA00009320"/>
    </source>
</evidence>
<keyword evidence="6" id="KW-0032">Aminotransferase</keyword>
<dbReference type="InterPro" id="IPR050571">
    <property type="entry name" value="Class-IV_PLP-Dep_Aminotrnsfr"/>
</dbReference>
<reference evidence="6 7" key="1">
    <citation type="submission" date="2017-10" db="EMBL/GenBank/DDBJ databases">
        <title>Effective Description of Clostridium neonatale sp. nov. linked to necrotizing enterocolitis in neonates and a clarification of species assignable to the genus Clostridium (Prazmowski 1880) emend. Lawson and Rainey 2016.</title>
        <authorList>
            <person name="Bernard K."/>
            <person name="Burdz T."/>
            <person name="Wiebe D."/>
            <person name="Balcewich B."/>
            <person name="Alfa M."/>
            <person name="Bernier A.-M."/>
        </authorList>
    </citation>
    <scope>NUCLEOTIDE SEQUENCE [LARGE SCALE GENOMIC DNA]</scope>
    <source>
        <strain evidence="6 7">LCDC99A005</strain>
    </source>
</reference>
<evidence type="ECO:0000313" key="7">
    <source>
        <dbReference type="Proteomes" id="UP000220840"/>
    </source>
</evidence>
<comment type="cofactor">
    <cofactor evidence="1 5">
        <name>pyridoxal 5'-phosphate</name>
        <dbReference type="ChEBI" id="CHEBI:597326"/>
    </cofactor>
</comment>
<dbReference type="InterPro" id="IPR001544">
    <property type="entry name" value="Aminotrans_IV"/>
</dbReference>
<organism evidence="6 7">
    <name type="scientific">Clostridium neonatale</name>
    <dbReference type="NCBI Taxonomy" id="137838"/>
    <lineage>
        <taxon>Bacteria</taxon>
        <taxon>Bacillati</taxon>
        <taxon>Bacillota</taxon>
        <taxon>Clostridia</taxon>
        <taxon>Eubacteriales</taxon>
        <taxon>Clostridiaceae</taxon>
        <taxon>Clostridium</taxon>
    </lineage>
</organism>
<comment type="similarity">
    <text evidence="2 4">Belongs to the class-IV pyridoxal-phosphate-dependent aminotransferase family.</text>
</comment>
<dbReference type="Proteomes" id="UP000220840">
    <property type="component" value="Unassembled WGS sequence"/>
</dbReference>
<comment type="caution">
    <text evidence="6">The sequence shown here is derived from an EMBL/GenBank/DDBJ whole genome shotgun (WGS) entry which is preliminary data.</text>
</comment>
<name>A0A2A7MLZ9_9CLOT</name>
<dbReference type="SUPFAM" id="SSF56752">
    <property type="entry name" value="D-aminoacid aminotransferase-like PLP-dependent enzymes"/>
    <property type="match status" value="1"/>
</dbReference>
<dbReference type="GO" id="GO:0046394">
    <property type="term" value="P:carboxylic acid biosynthetic process"/>
    <property type="evidence" value="ECO:0007669"/>
    <property type="project" value="UniProtKB-ARBA"/>
</dbReference>
<evidence type="ECO:0000256" key="3">
    <source>
        <dbReference type="ARBA" id="ARBA00022898"/>
    </source>
</evidence>
<dbReference type="FunFam" id="3.20.10.10:FF:000002">
    <property type="entry name" value="D-alanine aminotransferase"/>
    <property type="match status" value="1"/>
</dbReference>
<dbReference type="Gene3D" id="3.30.470.10">
    <property type="match status" value="1"/>
</dbReference>
<evidence type="ECO:0000256" key="5">
    <source>
        <dbReference type="RuleBase" id="RU004516"/>
    </source>
</evidence>
<dbReference type="PROSITE" id="PS00770">
    <property type="entry name" value="AA_TRANSFER_CLASS_4"/>
    <property type="match status" value="1"/>
</dbReference>
<dbReference type="PANTHER" id="PTHR42743">
    <property type="entry name" value="AMINO-ACID AMINOTRANSFERASE"/>
    <property type="match status" value="1"/>
</dbReference>
<dbReference type="InterPro" id="IPR043131">
    <property type="entry name" value="BCAT-like_N"/>
</dbReference>
<dbReference type="EMBL" id="PDCJ01000001">
    <property type="protein sequence ID" value="PEG32822.1"/>
    <property type="molecule type" value="Genomic_DNA"/>
</dbReference>
<dbReference type="InterPro" id="IPR018300">
    <property type="entry name" value="Aminotrans_IV_CS"/>
</dbReference>
<proteinExistence type="inferred from homology"/>
<dbReference type="AlphaFoldDB" id="A0A2A7MLZ9"/>
<protein>
    <submittedName>
        <fullName evidence="6">Aminotransferase class IV</fullName>
    </submittedName>
</protein>
<keyword evidence="6" id="KW-0808">Transferase</keyword>
<keyword evidence="3 5" id="KW-0663">Pyridoxal phosphate</keyword>